<evidence type="ECO:0008006" key="9">
    <source>
        <dbReference type="Google" id="ProtNLM"/>
    </source>
</evidence>
<reference evidence="7 8" key="1">
    <citation type="submission" date="2016-05" db="EMBL/GenBank/DDBJ databases">
        <title>Genomic and physiological characterization of Planctopirus sp. isolated from fresh water lake.</title>
        <authorList>
            <person name="Subhash Y."/>
            <person name="Ramana C."/>
        </authorList>
    </citation>
    <scope>NUCLEOTIDE SEQUENCE [LARGE SCALE GENOMIC DNA]</scope>
    <source>
        <strain evidence="7 8">JC280</strain>
    </source>
</reference>
<evidence type="ECO:0000256" key="6">
    <source>
        <dbReference type="SAM" id="MobiDB-lite"/>
    </source>
</evidence>
<dbReference type="AlphaFoldDB" id="A0A1C3E6N5"/>
<keyword evidence="4" id="KW-1133">Transmembrane helix</keyword>
<dbReference type="Proteomes" id="UP000094828">
    <property type="component" value="Unassembled WGS sequence"/>
</dbReference>
<evidence type="ECO:0000256" key="3">
    <source>
        <dbReference type="ARBA" id="ARBA00022692"/>
    </source>
</evidence>
<comment type="subcellular location">
    <subcellularLocation>
        <location evidence="1">Cell membrane</location>
    </subcellularLocation>
</comment>
<dbReference type="GO" id="GO:0016020">
    <property type="term" value="C:membrane"/>
    <property type="evidence" value="ECO:0007669"/>
    <property type="project" value="InterPro"/>
</dbReference>
<evidence type="ECO:0000256" key="1">
    <source>
        <dbReference type="ARBA" id="ARBA00004236"/>
    </source>
</evidence>
<feature type="region of interest" description="Disordered" evidence="6">
    <location>
        <begin position="67"/>
        <end position="130"/>
    </location>
</feature>
<evidence type="ECO:0000256" key="4">
    <source>
        <dbReference type="ARBA" id="ARBA00022989"/>
    </source>
</evidence>
<organism evidence="7 8">
    <name type="scientific">Planctopirus hydrillae</name>
    <dbReference type="NCBI Taxonomy" id="1841610"/>
    <lineage>
        <taxon>Bacteria</taxon>
        <taxon>Pseudomonadati</taxon>
        <taxon>Planctomycetota</taxon>
        <taxon>Planctomycetia</taxon>
        <taxon>Planctomycetales</taxon>
        <taxon>Planctomycetaceae</taxon>
        <taxon>Planctopirus</taxon>
    </lineage>
</organism>
<comment type="caution">
    <text evidence="7">The sequence shown here is derived from an EMBL/GenBank/DDBJ whole genome shotgun (WGS) entry which is preliminary data.</text>
</comment>
<sequence length="250" mass="26742">MADPFPGDAMRPTLSFHRTQTHLHLLMVQLCRCILAATLSLMSVTPSHSQAQELRNDRPSWPYDAAVPLGEPQRASPPPMPGEGVEPATFRPTPGTSGHVATADAESGLSLSGKALPSRGSAKTGTGQSHRQVSSSSLWWTVGVFVVVLATAGATLPWLKRHIPGAVQPLPESVVQVLGRRPLDPRTSLQLIRVGTRVLVVGLGPDGARTLAEITEPIEVDVLVGACKTNRPEAQVTKSFQQFFERKVSS</sequence>
<dbReference type="InterPro" id="IPR022781">
    <property type="entry name" value="Flagellar_biosynth_FliO"/>
</dbReference>
<evidence type="ECO:0000313" key="7">
    <source>
        <dbReference type="EMBL" id="ODA28917.1"/>
    </source>
</evidence>
<dbReference type="GO" id="GO:0044781">
    <property type="term" value="P:bacterial-type flagellum organization"/>
    <property type="evidence" value="ECO:0007669"/>
    <property type="project" value="InterPro"/>
</dbReference>
<protein>
    <recommendedName>
        <fullName evidence="9">Flagellar biosynthesis protein FliO</fullName>
    </recommendedName>
</protein>
<evidence type="ECO:0000313" key="8">
    <source>
        <dbReference type="Proteomes" id="UP000094828"/>
    </source>
</evidence>
<dbReference type="STRING" id="1841610.A6X21_10490"/>
<keyword evidence="3" id="KW-0812">Transmembrane</keyword>
<evidence type="ECO:0000256" key="2">
    <source>
        <dbReference type="ARBA" id="ARBA00022475"/>
    </source>
</evidence>
<name>A0A1C3E6N5_9PLAN</name>
<keyword evidence="8" id="KW-1185">Reference proteome</keyword>
<dbReference type="OrthoDB" id="212262at2"/>
<keyword evidence="5" id="KW-0472">Membrane</keyword>
<evidence type="ECO:0000256" key="5">
    <source>
        <dbReference type="ARBA" id="ARBA00023136"/>
    </source>
</evidence>
<dbReference type="Pfam" id="PF04347">
    <property type="entry name" value="FliO"/>
    <property type="match status" value="1"/>
</dbReference>
<feature type="compositionally biased region" description="Polar residues" evidence="6">
    <location>
        <begin position="121"/>
        <end position="130"/>
    </location>
</feature>
<proteinExistence type="predicted"/>
<accession>A0A1C3E6N5</accession>
<dbReference type="EMBL" id="LYDR01000150">
    <property type="protein sequence ID" value="ODA28917.1"/>
    <property type="molecule type" value="Genomic_DNA"/>
</dbReference>
<gene>
    <name evidence="7" type="ORF">A6X21_10490</name>
</gene>
<keyword evidence="2" id="KW-1003">Cell membrane</keyword>